<dbReference type="InterPro" id="IPR008753">
    <property type="entry name" value="Peptidase_M13_N"/>
</dbReference>
<dbReference type="VEuPathDB" id="VectorBase:BGLB021369"/>
<organism evidence="2 3">
    <name type="scientific">Biomphalaria glabrata</name>
    <name type="common">Bloodfluke planorb</name>
    <name type="synonym">Freshwater snail</name>
    <dbReference type="NCBI Taxonomy" id="6526"/>
    <lineage>
        <taxon>Eukaryota</taxon>
        <taxon>Metazoa</taxon>
        <taxon>Spiralia</taxon>
        <taxon>Lophotrochozoa</taxon>
        <taxon>Mollusca</taxon>
        <taxon>Gastropoda</taxon>
        <taxon>Heterobranchia</taxon>
        <taxon>Euthyneura</taxon>
        <taxon>Panpulmonata</taxon>
        <taxon>Hygrophila</taxon>
        <taxon>Lymnaeoidea</taxon>
        <taxon>Planorbidae</taxon>
        <taxon>Biomphalaria</taxon>
    </lineage>
</organism>
<evidence type="ECO:0000313" key="3">
    <source>
        <dbReference type="Proteomes" id="UP000076420"/>
    </source>
</evidence>
<dbReference type="EnsemblMetazoa" id="BGLB021369-RA">
    <property type="protein sequence ID" value="BGLB021369-PA"/>
    <property type="gene ID" value="BGLB021369"/>
</dbReference>
<sequence length="89" mass="10623">MTLPRKYLDLYLTHLSYMNERTQRSEVCFDATKAAMKYAVDMMYAKEYFHQDSKVVILNMLRQLQTVMDLRLDANDWMDTKTKMAAQDK</sequence>
<dbReference type="VEuPathDB" id="VectorBase:BGLAX_044650"/>
<dbReference type="PROSITE" id="PS51885">
    <property type="entry name" value="NEPRILYSIN"/>
    <property type="match status" value="1"/>
</dbReference>
<dbReference type="InterPro" id="IPR042089">
    <property type="entry name" value="Peptidase_M13_dom_2"/>
</dbReference>
<evidence type="ECO:0000313" key="2">
    <source>
        <dbReference type="EnsemblMetazoa" id="BGLB021369-PA"/>
    </source>
</evidence>
<dbReference type="InterPro" id="IPR024079">
    <property type="entry name" value="MetalloPept_cat_dom_sf"/>
</dbReference>
<evidence type="ECO:0000259" key="1">
    <source>
        <dbReference type="Pfam" id="PF05649"/>
    </source>
</evidence>
<proteinExistence type="predicted"/>
<dbReference type="Gene3D" id="3.40.390.10">
    <property type="entry name" value="Collagenase (Catalytic Domain)"/>
    <property type="match status" value="1"/>
</dbReference>
<feature type="domain" description="Peptidase M13 N-terminal" evidence="1">
    <location>
        <begin position="14"/>
        <end position="89"/>
    </location>
</feature>
<dbReference type="Pfam" id="PF05649">
    <property type="entry name" value="Peptidase_M13_N"/>
    <property type="match status" value="1"/>
</dbReference>
<accession>A0A2C9KMJ0</accession>
<dbReference type="GO" id="GO:0006508">
    <property type="term" value="P:proteolysis"/>
    <property type="evidence" value="ECO:0007669"/>
    <property type="project" value="InterPro"/>
</dbReference>
<gene>
    <name evidence="2" type="primary">106075305</name>
</gene>
<dbReference type="InterPro" id="IPR000718">
    <property type="entry name" value="Peptidase_M13"/>
</dbReference>
<dbReference type="AlphaFoldDB" id="A0A2C9KMJ0"/>
<dbReference type="Proteomes" id="UP000076420">
    <property type="component" value="Unassembled WGS sequence"/>
</dbReference>
<protein>
    <recommendedName>
        <fullName evidence="1">Peptidase M13 N-terminal domain-containing protein</fullName>
    </recommendedName>
</protein>
<dbReference type="GO" id="GO:0004222">
    <property type="term" value="F:metalloendopeptidase activity"/>
    <property type="evidence" value="ECO:0007669"/>
    <property type="project" value="InterPro"/>
</dbReference>
<dbReference type="SUPFAM" id="SSF55486">
    <property type="entry name" value="Metalloproteases ('zincins'), catalytic domain"/>
    <property type="match status" value="1"/>
</dbReference>
<dbReference type="Gene3D" id="1.10.1380.10">
    <property type="entry name" value="Neutral endopeptidase , domain2"/>
    <property type="match status" value="1"/>
</dbReference>
<name>A0A2C9KMJ0_BIOGL</name>
<dbReference type="KEGG" id="bgt:106075305"/>
<reference evidence="2" key="1">
    <citation type="submission" date="2020-05" db="UniProtKB">
        <authorList>
            <consortium name="EnsemblMetazoa"/>
        </authorList>
    </citation>
    <scope>IDENTIFICATION</scope>
    <source>
        <strain evidence="2">BB02</strain>
    </source>
</reference>